<dbReference type="Proteomes" id="UP001219525">
    <property type="component" value="Unassembled WGS sequence"/>
</dbReference>
<dbReference type="AlphaFoldDB" id="A0AAD6USN6"/>
<evidence type="ECO:0000313" key="1">
    <source>
        <dbReference type="EMBL" id="KAJ7192745.1"/>
    </source>
</evidence>
<sequence>MESAVLCRQNEEKHFVARDNTWCGGKSPSGSAARPLGCLSSERAGRVNSVCCACGSERADQLRKREVRELGWCERDADGRKKDNGGSGAEGCGRSNNVLSLSEDTCKPFVPHVALIYDFYCRARFGSWLMSVVLENYIKFIKRRKGKRKRKERNIIAPYEPLFRAQFCPREAPKARKVLINQVGIWRADVGNQDYVKWGRLPKRDKPQRMKIKI</sequence>
<name>A0AAD6USN6_9AGAR</name>
<proteinExistence type="predicted"/>
<organism evidence="1 2">
    <name type="scientific">Mycena pura</name>
    <dbReference type="NCBI Taxonomy" id="153505"/>
    <lineage>
        <taxon>Eukaryota</taxon>
        <taxon>Fungi</taxon>
        <taxon>Dikarya</taxon>
        <taxon>Basidiomycota</taxon>
        <taxon>Agaricomycotina</taxon>
        <taxon>Agaricomycetes</taxon>
        <taxon>Agaricomycetidae</taxon>
        <taxon>Agaricales</taxon>
        <taxon>Marasmiineae</taxon>
        <taxon>Mycenaceae</taxon>
        <taxon>Mycena</taxon>
    </lineage>
</organism>
<accession>A0AAD6USN6</accession>
<dbReference type="EMBL" id="JARJCW010000116">
    <property type="protein sequence ID" value="KAJ7192745.1"/>
    <property type="molecule type" value="Genomic_DNA"/>
</dbReference>
<evidence type="ECO:0000313" key="2">
    <source>
        <dbReference type="Proteomes" id="UP001219525"/>
    </source>
</evidence>
<gene>
    <name evidence="1" type="ORF">GGX14DRAFT_406126</name>
</gene>
<reference evidence="1" key="1">
    <citation type="submission" date="2023-03" db="EMBL/GenBank/DDBJ databases">
        <title>Massive genome expansion in bonnet fungi (Mycena s.s.) driven by repeated elements and novel gene families across ecological guilds.</title>
        <authorList>
            <consortium name="Lawrence Berkeley National Laboratory"/>
            <person name="Harder C.B."/>
            <person name="Miyauchi S."/>
            <person name="Viragh M."/>
            <person name="Kuo A."/>
            <person name="Thoen E."/>
            <person name="Andreopoulos B."/>
            <person name="Lu D."/>
            <person name="Skrede I."/>
            <person name="Drula E."/>
            <person name="Henrissat B."/>
            <person name="Morin E."/>
            <person name="Kohler A."/>
            <person name="Barry K."/>
            <person name="LaButti K."/>
            <person name="Morin E."/>
            <person name="Salamov A."/>
            <person name="Lipzen A."/>
            <person name="Mereny Z."/>
            <person name="Hegedus B."/>
            <person name="Baldrian P."/>
            <person name="Stursova M."/>
            <person name="Weitz H."/>
            <person name="Taylor A."/>
            <person name="Grigoriev I.V."/>
            <person name="Nagy L.G."/>
            <person name="Martin F."/>
            <person name="Kauserud H."/>
        </authorList>
    </citation>
    <scope>NUCLEOTIDE SEQUENCE</scope>
    <source>
        <strain evidence="1">9144</strain>
    </source>
</reference>
<protein>
    <submittedName>
        <fullName evidence="1">Uncharacterized protein</fullName>
    </submittedName>
</protein>
<keyword evidence="2" id="KW-1185">Reference proteome</keyword>
<comment type="caution">
    <text evidence="1">The sequence shown here is derived from an EMBL/GenBank/DDBJ whole genome shotgun (WGS) entry which is preliminary data.</text>
</comment>